<feature type="signal peptide" evidence="1">
    <location>
        <begin position="1"/>
        <end position="16"/>
    </location>
</feature>
<dbReference type="SUPFAM" id="SSF110083">
    <property type="entry name" value="Peptidylarginine deiminase Pad4, middle domain"/>
    <property type="match status" value="1"/>
</dbReference>
<dbReference type="AlphaFoldDB" id="A0A0B2WRB1"/>
<dbReference type="OrthoDB" id="5102063at2759"/>
<dbReference type="GO" id="GO:0004668">
    <property type="term" value="F:protein-arginine deiminase activity"/>
    <property type="evidence" value="ECO:0007669"/>
    <property type="project" value="InterPro"/>
</dbReference>
<dbReference type="EMBL" id="AZHE01000022">
    <property type="protein sequence ID" value="KHN95515.1"/>
    <property type="molecule type" value="Genomic_DNA"/>
</dbReference>
<dbReference type="InterPro" id="IPR036556">
    <property type="entry name" value="PAD_central_sf"/>
</dbReference>
<sequence length="372" mass="40946">MISLPCLALVLPLAAAAAFKADIRVDTNRDGKVDLHGTTDINGKATWSETSGALFLPNIGDARGHCAGDDSCHDASSNKQWAPQNMASMLTVPMGHIRDWTTATISVRDPVARSKVRIFLYDAAKDDPWVYLENDTRIPADRLRRGLTLGIDARDTRRPGGWDGRVLVRFQVRNWHHVSSDYVMLRVAPVLTHHHGQPIERLFVSNQNQHHPIIKSMHDKIQNSMQQAGIWRPLGRFGVKYTWAQDVMEPAYASIPGPSGPITLRINVMGKPVMKGSTEAVGRLLWNLRGKGVGAVRPAELSDMLDPKTLRLSAGGNIETIPPYEFNGKNYPAGRLVIGAADGMAPPVLRFFEAQESQKPISPTRRCCASAT</sequence>
<dbReference type="HOGENOM" id="CLU_015851_1_0_1"/>
<accession>A0A0B2WRB1</accession>
<reference evidence="3 4" key="1">
    <citation type="journal article" date="2014" name="Proc. Natl. Acad. Sci. U.S.A.">
        <title>Trajectory and genomic determinants of fungal-pathogen speciation and host adaptation.</title>
        <authorList>
            <person name="Hu X."/>
            <person name="Xiao G."/>
            <person name="Zheng P."/>
            <person name="Shang Y."/>
            <person name="Su Y."/>
            <person name="Zhang X."/>
            <person name="Liu X."/>
            <person name="Zhan S."/>
            <person name="St Leger R.J."/>
            <person name="Wang C."/>
        </authorList>
    </citation>
    <scope>NUCLEOTIDE SEQUENCE [LARGE SCALE GENOMIC DNA]</scope>
    <source>
        <strain evidence="3 4">ARSEF 1941</strain>
    </source>
</reference>
<dbReference type="SUPFAM" id="SSF55909">
    <property type="entry name" value="Pentein"/>
    <property type="match status" value="1"/>
</dbReference>
<dbReference type="InterPro" id="IPR013530">
    <property type="entry name" value="PAD_C"/>
</dbReference>
<feature type="chain" id="PRO_5002096737" evidence="1">
    <location>
        <begin position="17"/>
        <end position="372"/>
    </location>
</feature>
<dbReference type="Gene3D" id="3.75.10.10">
    <property type="entry name" value="L-arginine/glycine Amidinotransferase, Chain A"/>
    <property type="match status" value="1"/>
</dbReference>
<keyword evidence="4" id="KW-1185">Reference proteome</keyword>
<dbReference type="PANTHER" id="PTHR10837:SF8">
    <property type="entry name" value="PROTEIN-ARGININE DEIMINASE"/>
    <property type="match status" value="1"/>
</dbReference>
<protein>
    <submittedName>
        <fullName evidence="3">Arginine deiminase type-3</fullName>
    </submittedName>
</protein>
<dbReference type="GeneID" id="63741027"/>
<dbReference type="GO" id="GO:0005509">
    <property type="term" value="F:calcium ion binding"/>
    <property type="evidence" value="ECO:0007669"/>
    <property type="project" value="InterPro"/>
</dbReference>
<keyword evidence="1" id="KW-0732">Signal</keyword>
<name>A0A0B2WRB1_METAS</name>
<gene>
    <name evidence="3" type="ORF">MAM_06572</name>
</gene>
<evidence type="ECO:0000313" key="4">
    <source>
        <dbReference type="Proteomes" id="UP000030816"/>
    </source>
</evidence>
<dbReference type="Pfam" id="PF03068">
    <property type="entry name" value="PAD"/>
    <property type="match status" value="1"/>
</dbReference>
<evidence type="ECO:0000313" key="3">
    <source>
        <dbReference type="EMBL" id="KHN95515.1"/>
    </source>
</evidence>
<proteinExistence type="predicted"/>
<dbReference type="PANTHER" id="PTHR10837">
    <property type="entry name" value="PEPTIDYLARGININE DEIMINASE"/>
    <property type="match status" value="1"/>
</dbReference>
<dbReference type="InterPro" id="IPR004303">
    <property type="entry name" value="PAD"/>
</dbReference>
<comment type="caution">
    <text evidence="3">The sequence shown here is derived from an EMBL/GenBank/DDBJ whole genome shotgun (WGS) entry which is preliminary data.</text>
</comment>
<evidence type="ECO:0000256" key="1">
    <source>
        <dbReference type="SAM" id="SignalP"/>
    </source>
</evidence>
<organism evidence="3 4">
    <name type="scientific">Metarhizium album (strain ARSEF 1941)</name>
    <dbReference type="NCBI Taxonomy" id="1081103"/>
    <lineage>
        <taxon>Eukaryota</taxon>
        <taxon>Fungi</taxon>
        <taxon>Dikarya</taxon>
        <taxon>Ascomycota</taxon>
        <taxon>Pezizomycotina</taxon>
        <taxon>Sordariomycetes</taxon>
        <taxon>Hypocreomycetidae</taxon>
        <taxon>Hypocreales</taxon>
        <taxon>Clavicipitaceae</taxon>
        <taxon>Metarhizium</taxon>
    </lineage>
</organism>
<dbReference type="GO" id="GO:0005737">
    <property type="term" value="C:cytoplasm"/>
    <property type="evidence" value="ECO:0007669"/>
    <property type="project" value="InterPro"/>
</dbReference>
<evidence type="ECO:0000259" key="2">
    <source>
        <dbReference type="Pfam" id="PF03068"/>
    </source>
</evidence>
<dbReference type="Proteomes" id="UP000030816">
    <property type="component" value="Unassembled WGS sequence"/>
</dbReference>
<feature type="domain" description="Protein-arginine deiminase C-terminal" evidence="2">
    <location>
        <begin position="178"/>
        <end position="361"/>
    </location>
</feature>
<dbReference type="STRING" id="1081103.A0A0B2WRB1"/>
<dbReference type="RefSeq" id="XP_040676581.1">
    <property type="nucleotide sequence ID" value="XM_040825370.1"/>
</dbReference>